<dbReference type="Gene3D" id="3.20.20.380">
    <property type="entry name" value="Copper homeostasis (CutC) domain"/>
    <property type="match status" value="1"/>
</dbReference>
<evidence type="ECO:0000313" key="3">
    <source>
        <dbReference type="EMBL" id="AJI21166.1"/>
    </source>
</evidence>
<reference evidence="3 4" key="1">
    <citation type="journal article" date="2015" name="Genome Announc.">
        <title>Complete genome sequences for 35 biothreat assay-relevant bacillus species.</title>
        <authorList>
            <person name="Johnson S.L."/>
            <person name="Daligault H.E."/>
            <person name="Davenport K.W."/>
            <person name="Jaissle J."/>
            <person name="Frey K.G."/>
            <person name="Ladner J.T."/>
            <person name="Broomall S.M."/>
            <person name="Bishop-Lilly K.A."/>
            <person name="Bruce D.C."/>
            <person name="Gibbons H.S."/>
            <person name="Coyne S.R."/>
            <person name="Lo C.C."/>
            <person name="Meincke L."/>
            <person name="Munk A.C."/>
            <person name="Koroleva G.I."/>
            <person name="Rosenzweig C.N."/>
            <person name="Palacios G.F."/>
            <person name="Redden C.L."/>
            <person name="Minogue T.D."/>
            <person name="Chain P.S."/>
        </authorList>
    </citation>
    <scope>NUCLEOTIDE SEQUENCE [LARGE SCALE GENOMIC DNA]</scope>
    <source>
        <strain evidence="4">ATCC 14581 / DSM 32 / JCM 2506 / NBRC 15308 / NCIMB 9376 / NCTC 10342 / NRRL B-14308 / VKM B-512</strain>
    </source>
</reference>
<dbReference type="HAMAP" id="MF_00795">
    <property type="entry name" value="CutC"/>
    <property type="match status" value="1"/>
</dbReference>
<dbReference type="GeneID" id="93644465"/>
<sequence>MILEVTAATLHDAKVAQEHGADRISLVTGIGEGGLTPSYGLMKKVKETIHIPIFVMIRPHNQSFQYDEDDLQTMIEDIHYAREIGIDGIEIGCLTEDKIIDEQALKRLLDAAGEMNVTFHLAFDEISDQEKALETLLSYKQIQRVMTSGADKSALNGIPHIKKLLRRMKDKDIILIGTKGLKPENLQAFLSVTPVKEIRIGSGVRVNCQYTKPLDPRSVKAAKETMNKQK</sequence>
<evidence type="ECO:0000256" key="1">
    <source>
        <dbReference type="ARBA" id="ARBA00007768"/>
    </source>
</evidence>
<comment type="subcellular location">
    <subcellularLocation>
        <location evidence="2">Cytoplasm</location>
    </subcellularLocation>
</comment>
<evidence type="ECO:0000256" key="2">
    <source>
        <dbReference type="HAMAP-Rule" id="MF_00795"/>
    </source>
</evidence>
<dbReference type="RefSeq" id="WP_014458532.1">
    <property type="nucleotide sequence ID" value="NZ_BCVB01000001.1"/>
</dbReference>
<protein>
    <recommendedName>
        <fullName evidence="2">PF03932 family protein CutC</fullName>
    </recommendedName>
</protein>
<dbReference type="Pfam" id="PF03932">
    <property type="entry name" value="CutC"/>
    <property type="match status" value="1"/>
</dbReference>
<dbReference type="PANTHER" id="PTHR12598">
    <property type="entry name" value="COPPER HOMEOSTASIS PROTEIN CUTC"/>
    <property type="match status" value="1"/>
</dbReference>
<dbReference type="HOGENOM" id="CLU_050555_1_1_9"/>
<dbReference type="Proteomes" id="UP000031829">
    <property type="component" value="Chromosome"/>
</dbReference>
<organism evidence="3 4">
    <name type="scientific">Priestia megaterium (strain ATCC 14581 / DSM 32 / CCUG 1817 / JCM 2506 / NBRC 15308 / NCIMB 9376 / NCTC 10342 / NRRL B-14308 / VKM B-512 / Ford 19)</name>
    <name type="common">Bacillus megaterium</name>
    <dbReference type="NCBI Taxonomy" id="1348623"/>
    <lineage>
        <taxon>Bacteria</taxon>
        <taxon>Bacillati</taxon>
        <taxon>Bacillota</taxon>
        <taxon>Bacilli</taxon>
        <taxon>Bacillales</taxon>
        <taxon>Bacillaceae</taxon>
        <taxon>Priestia</taxon>
    </lineage>
</organism>
<proteinExistence type="inferred from homology"/>
<dbReference type="EMBL" id="CP009920">
    <property type="protein sequence ID" value="AJI21166.1"/>
    <property type="molecule type" value="Genomic_DNA"/>
</dbReference>
<dbReference type="GO" id="GO:0005737">
    <property type="term" value="C:cytoplasm"/>
    <property type="evidence" value="ECO:0007669"/>
    <property type="project" value="UniProtKB-SubCell"/>
</dbReference>
<name>A0A0B6AC96_PRIM2</name>
<comment type="caution">
    <text evidence="2">Once thought to be involved in copper homeostasis, experiments in E.coli have shown this is not the case.</text>
</comment>
<dbReference type="PANTHER" id="PTHR12598:SF0">
    <property type="entry name" value="COPPER HOMEOSTASIS PROTEIN CUTC HOMOLOG"/>
    <property type="match status" value="1"/>
</dbReference>
<dbReference type="KEGG" id="bmeg:BG04_988"/>
<dbReference type="AlphaFoldDB" id="A0A0B6AC96"/>
<dbReference type="GO" id="GO:0005507">
    <property type="term" value="F:copper ion binding"/>
    <property type="evidence" value="ECO:0007669"/>
    <property type="project" value="TreeGrafter"/>
</dbReference>
<dbReference type="InterPro" id="IPR036822">
    <property type="entry name" value="CutC-like_dom_sf"/>
</dbReference>
<keyword evidence="2" id="KW-0963">Cytoplasm</keyword>
<comment type="similarity">
    <text evidence="1 2">Belongs to the CutC family.</text>
</comment>
<dbReference type="SUPFAM" id="SSF110395">
    <property type="entry name" value="CutC-like"/>
    <property type="match status" value="1"/>
</dbReference>
<dbReference type="InterPro" id="IPR005627">
    <property type="entry name" value="CutC-like"/>
</dbReference>
<evidence type="ECO:0000313" key="4">
    <source>
        <dbReference type="Proteomes" id="UP000031829"/>
    </source>
</evidence>
<gene>
    <name evidence="2" type="primary">cutC</name>
    <name evidence="3" type="ORF">BG04_988</name>
</gene>
<accession>A0A0B6AC96</accession>